<name>A0A8S5U918_9CAUD</name>
<dbReference type="EMBL" id="BK016040">
    <property type="protein sequence ID" value="DAF90948.1"/>
    <property type="molecule type" value="Genomic_DNA"/>
</dbReference>
<protein>
    <submittedName>
        <fullName evidence="1">Uncharacterized protein</fullName>
    </submittedName>
</protein>
<organism evidence="1">
    <name type="scientific">Podoviridae sp. ctrJu12</name>
    <dbReference type="NCBI Taxonomy" id="2825278"/>
    <lineage>
        <taxon>Viruses</taxon>
        <taxon>Duplodnaviria</taxon>
        <taxon>Heunggongvirae</taxon>
        <taxon>Uroviricota</taxon>
        <taxon>Caudoviricetes</taxon>
    </lineage>
</organism>
<evidence type="ECO:0000313" key="1">
    <source>
        <dbReference type="EMBL" id="DAF90948.1"/>
    </source>
</evidence>
<reference evidence="1" key="1">
    <citation type="journal article" date="2021" name="Proc. Natl. Acad. Sci. U.S.A.">
        <title>A Catalog of Tens of Thousands of Viruses from Human Metagenomes Reveals Hidden Associations with Chronic Diseases.</title>
        <authorList>
            <person name="Tisza M.J."/>
            <person name="Buck C.B."/>
        </authorList>
    </citation>
    <scope>NUCLEOTIDE SEQUENCE</scope>
    <source>
        <strain evidence="1">CtrJu12</strain>
    </source>
</reference>
<sequence length="54" mass="6174">MALLIGGVQWSTYLHGNRGTSSIMYDYINDIHYLLPRLNNLAYGIKKEPFAKSE</sequence>
<proteinExistence type="predicted"/>
<accession>A0A8S5U918</accession>